<dbReference type="InterPro" id="IPR033575">
    <property type="entry name" value="DDA1-like"/>
</dbReference>
<protein>
    <submittedName>
        <fullName evidence="4">DET1-and DDB1-associated protein 1</fullName>
    </submittedName>
</protein>
<feature type="region of interest" description="Disordered" evidence="2">
    <location>
        <begin position="62"/>
        <end position="101"/>
    </location>
</feature>
<evidence type="ECO:0000313" key="5">
    <source>
        <dbReference type="Proteomes" id="UP000325081"/>
    </source>
</evidence>
<feature type="compositionally biased region" description="Polar residues" evidence="2">
    <location>
        <begin position="12"/>
        <end position="25"/>
    </location>
</feature>
<feature type="region of interest" description="Disordered" evidence="2">
    <location>
        <begin position="1"/>
        <end position="43"/>
    </location>
</feature>
<name>A0A5A7P208_STRAF</name>
<dbReference type="PANTHER" id="PTHR31879:SF8">
    <property type="entry name" value="DET1- AND DDB1-ASSOCIATED PROTEIN 1"/>
    <property type="match status" value="1"/>
</dbReference>
<accession>A0A5A7P208</accession>
<proteinExistence type="inferred from homology"/>
<dbReference type="EMBL" id="BKCP01001225">
    <property type="protein sequence ID" value="GER26853.1"/>
    <property type="molecule type" value="Genomic_DNA"/>
</dbReference>
<dbReference type="InterPro" id="IPR018276">
    <property type="entry name" value="DDA1_dom"/>
</dbReference>
<comment type="caution">
    <text evidence="4">The sequence shown here is derived from an EMBL/GenBank/DDBJ whole genome shotgun (WGS) entry which is preliminary data.</text>
</comment>
<dbReference type="Pfam" id="PF10172">
    <property type="entry name" value="DDA1"/>
    <property type="match status" value="1"/>
</dbReference>
<evidence type="ECO:0000259" key="3">
    <source>
        <dbReference type="Pfam" id="PF10172"/>
    </source>
</evidence>
<dbReference type="PANTHER" id="PTHR31879">
    <property type="entry name" value="DET1- AND DDB1-ASSOCIATED PROTEIN 1"/>
    <property type="match status" value="1"/>
</dbReference>
<comment type="similarity">
    <text evidence="1">Belongs to the DDA1 family.</text>
</comment>
<evidence type="ECO:0000256" key="1">
    <source>
        <dbReference type="ARBA" id="ARBA00008042"/>
    </source>
</evidence>
<reference evidence="5" key="1">
    <citation type="journal article" date="2019" name="Curr. Biol.">
        <title>Genome Sequence of Striga asiatica Provides Insight into the Evolution of Plant Parasitism.</title>
        <authorList>
            <person name="Yoshida S."/>
            <person name="Kim S."/>
            <person name="Wafula E.K."/>
            <person name="Tanskanen J."/>
            <person name="Kim Y.M."/>
            <person name="Honaas L."/>
            <person name="Yang Z."/>
            <person name="Spallek T."/>
            <person name="Conn C.E."/>
            <person name="Ichihashi Y."/>
            <person name="Cheong K."/>
            <person name="Cui S."/>
            <person name="Der J.P."/>
            <person name="Gundlach H."/>
            <person name="Jiao Y."/>
            <person name="Hori C."/>
            <person name="Ishida J.K."/>
            <person name="Kasahara H."/>
            <person name="Kiba T."/>
            <person name="Kim M.S."/>
            <person name="Koo N."/>
            <person name="Laohavisit A."/>
            <person name="Lee Y.H."/>
            <person name="Lumba S."/>
            <person name="McCourt P."/>
            <person name="Mortimer J.C."/>
            <person name="Mutuku J.M."/>
            <person name="Nomura T."/>
            <person name="Sasaki-Sekimoto Y."/>
            <person name="Seto Y."/>
            <person name="Wang Y."/>
            <person name="Wakatake T."/>
            <person name="Sakakibara H."/>
            <person name="Demura T."/>
            <person name="Yamaguchi S."/>
            <person name="Yoneyama K."/>
            <person name="Manabe R.I."/>
            <person name="Nelson D.C."/>
            <person name="Schulman A.H."/>
            <person name="Timko M.P."/>
            <person name="dePamphilis C.W."/>
            <person name="Choi D."/>
            <person name="Shirasu K."/>
        </authorList>
    </citation>
    <scope>NUCLEOTIDE SEQUENCE [LARGE SCALE GENOMIC DNA]</scope>
    <source>
        <strain evidence="5">cv. UVA1</strain>
    </source>
</reference>
<dbReference type="GO" id="GO:0080008">
    <property type="term" value="C:Cul4-RING E3 ubiquitin ligase complex"/>
    <property type="evidence" value="ECO:0007669"/>
    <property type="project" value="TreeGrafter"/>
</dbReference>
<keyword evidence="5" id="KW-1185">Reference proteome</keyword>
<gene>
    <name evidence="4" type="ORF">STAS_02525</name>
</gene>
<dbReference type="AlphaFoldDB" id="A0A5A7P208"/>
<evidence type="ECO:0000313" key="4">
    <source>
        <dbReference type="EMBL" id="GER26853.1"/>
    </source>
</evidence>
<dbReference type="OrthoDB" id="8598182at2759"/>
<dbReference type="GO" id="GO:0032436">
    <property type="term" value="P:positive regulation of proteasomal ubiquitin-dependent protein catabolic process"/>
    <property type="evidence" value="ECO:0007669"/>
    <property type="project" value="TreeGrafter"/>
</dbReference>
<organism evidence="4 5">
    <name type="scientific">Striga asiatica</name>
    <name type="common">Asiatic witchweed</name>
    <name type="synonym">Buchnera asiatica</name>
    <dbReference type="NCBI Taxonomy" id="4170"/>
    <lineage>
        <taxon>Eukaryota</taxon>
        <taxon>Viridiplantae</taxon>
        <taxon>Streptophyta</taxon>
        <taxon>Embryophyta</taxon>
        <taxon>Tracheophyta</taxon>
        <taxon>Spermatophyta</taxon>
        <taxon>Magnoliopsida</taxon>
        <taxon>eudicotyledons</taxon>
        <taxon>Gunneridae</taxon>
        <taxon>Pentapetalae</taxon>
        <taxon>asterids</taxon>
        <taxon>lamiids</taxon>
        <taxon>Lamiales</taxon>
        <taxon>Orobanchaceae</taxon>
        <taxon>Buchnereae</taxon>
        <taxon>Striga</taxon>
    </lineage>
</organism>
<dbReference type="Proteomes" id="UP000325081">
    <property type="component" value="Unassembled WGS sequence"/>
</dbReference>
<evidence type="ECO:0000256" key="2">
    <source>
        <dbReference type="SAM" id="MobiDB-lite"/>
    </source>
</evidence>
<feature type="domain" description="DET1- and DDB1-associated protein 1" evidence="3">
    <location>
        <begin position="1"/>
        <end position="62"/>
    </location>
</feature>
<sequence>MLGGWPSFDPHNFSQLRPSDPSNPSKMVPITYRPTHDRTIPSPDQVIATESKNILLRHFYQHGADKMKTKRASPESPDPEPASKVPRACAYNDTTNTQNNT</sequence>
<feature type="compositionally biased region" description="Polar residues" evidence="2">
    <location>
        <begin position="92"/>
        <end position="101"/>
    </location>
</feature>